<feature type="binding site" evidence="13">
    <location>
        <begin position="296"/>
        <end position="299"/>
    </location>
    <ligand>
        <name>substrate</name>
    </ligand>
</feature>
<sequence>MPARHPGRSPSPVPPTLPTWPPQVSQEQHDHLLNLGTTFALSHGFTLLPPDSTTPPTHTFSAPLSLFPTPFPRGLYEWAKDLQPLYNGLYARIAMDWEFLDRVMGGVAKVDSFQGELWRGWKSCREDLVQPLQLGVFRSDYLLHQTSGAGPLELKQVEFNTIASSFGALSQRAGEMHRYLCKTTNYFSASSYLSLPNMPHNLSLRDIAAGLADAWKAYGREDAQILFVVQAGERNVFDQRWLEYELLERHGIKTIRHTFEHLEDLAQIDRTTKRLLLPSQLEPSAAPTEIAVIYYRSAYTPVDYPSHAEWTTRVLLERSKAIKCPSMALQLAGAKKIQQVLTEPGVLESFLFGPERPDVGWGKGAGNIGQRAADELRKTWIGLWPLDQSMLGREALEMALNQPERFVMKPQREGGGNNIYRNDIPPALAALDDQPRKSGEADKKEGYILMELITPPQGVSNWLLKGGESKARKADVVSELGVYGVMLFVDDQGREVNESGVEAVNKAAGTLLRTKGRESDEGGVAIGISSIDSPLLI</sequence>
<name>A0A1Y1UB91_9TREE</name>
<dbReference type="Pfam" id="PF03917">
    <property type="entry name" value="GSH_synth_ATP"/>
    <property type="match status" value="1"/>
</dbReference>
<evidence type="ECO:0000256" key="6">
    <source>
        <dbReference type="ARBA" id="ARBA00022723"/>
    </source>
</evidence>
<feature type="binding site" evidence="11">
    <location>
        <position position="158"/>
    </location>
    <ligand>
        <name>ATP</name>
        <dbReference type="ChEBI" id="CHEBI:30616"/>
    </ligand>
</feature>
<dbReference type="GeneID" id="33558302"/>
<evidence type="ECO:0000313" key="16">
    <source>
        <dbReference type="EMBL" id="ORX35272.1"/>
    </source>
</evidence>
<dbReference type="FunCoup" id="A0A1Y1UB91">
    <property type="interactions" value="547"/>
</dbReference>
<dbReference type="FunFam" id="3.30.1490.50:FF:000002">
    <property type="entry name" value="Glutathione synthetase"/>
    <property type="match status" value="1"/>
</dbReference>
<proteinExistence type="inferred from homology"/>
<evidence type="ECO:0000256" key="5">
    <source>
        <dbReference type="ARBA" id="ARBA00022684"/>
    </source>
</evidence>
<dbReference type="GO" id="GO:0005524">
    <property type="term" value="F:ATP binding"/>
    <property type="evidence" value="ECO:0007669"/>
    <property type="project" value="UniProtKB-UniRule"/>
</dbReference>
<dbReference type="GO" id="GO:0005829">
    <property type="term" value="C:cytosol"/>
    <property type="evidence" value="ECO:0007669"/>
    <property type="project" value="TreeGrafter"/>
</dbReference>
<dbReference type="InterPro" id="IPR004887">
    <property type="entry name" value="GSH_synth_subst-bd"/>
</dbReference>
<evidence type="ECO:0000256" key="1">
    <source>
        <dbReference type="ARBA" id="ARBA00004965"/>
    </source>
</evidence>
<organism evidence="16 17">
    <name type="scientific">Kockovaella imperatae</name>
    <dbReference type="NCBI Taxonomy" id="4999"/>
    <lineage>
        <taxon>Eukaryota</taxon>
        <taxon>Fungi</taxon>
        <taxon>Dikarya</taxon>
        <taxon>Basidiomycota</taxon>
        <taxon>Agaricomycotina</taxon>
        <taxon>Tremellomycetes</taxon>
        <taxon>Tremellales</taxon>
        <taxon>Cuniculitremaceae</taxon>
        <taxon>Kockovaella</taxon>
    </lineage>
</organism>
<dbReference type="PIRSF" id="PIRSF001558">
    <property type="entry name" value="GSHase"/>
    <property type="match status" value="1"/>
</dbReference>
<dbReference type="InterPro" id="IPR005615">
    <property type="entry name" value="Glutathione_synthase"/>
</dbReference>
<feature type="binding site" evidence="11">
    <location>
        <begin position="450"/>
        <end position="453"/>
    </location>
    <ligand>
        <name>ATP</name>
        <dbReference type="ChEBI" id="CHEBI:30616"/>
    </ligand>
</feature>
<evidence type="ECO:0000256" key="14">
    <source>
        <dbReference type="SAM" id="MobiDB-lite"/>
    </source>
</evidence>
<keyword evidence="7 10" id="KW-0547">Nucleotide-binding</keyword>
<dbReference type="Gene3D" id="3.30.1490.80">
    <property type="match status" value="1"/>
</dbReference>
<keyword evidence="9 10" id="KW-0460">Magnesium</keyword>
<keyword evidence="17" id="KW-1185">Reference proteome</keyword>
<dbReference type="EMBL" id="NBSH01000011">
    <property type="protein sequence ID" value="ORX35272.1"/>
    <property type="molecule type" value="Genomic_DNA"/>
</dbReference>
<dbReference type="InterPro" id="IPR016185">
    <property type="entry name" value="PreATP-grasp_dom_sf"/>
</dbReference>
<feature type="binding site" evidence="13">
    <location>
        <begin position="162"/>
        <end position="165"/>
    </location>
    <ligand>
        <name>substrate</name>
    </ligand>
</feature>
<comment type="catalytic activity">
    <reaction evidence="10">
        <text>gamma-L-glutamyl-L-cysteine + glycine + ATP = glutathione + ADP + phosphate + H(+)</text>
        <dbReference type="Rhea" id="RHEA:13557"/>
        <dbReference type="ChEBI" id="CHEBI:15378"/>
        <dbReference type="ChEBI" id="CHEBI:30616"/>
        <dbReference type="ChEBI" id="CHEBI:43474"/>
        <dbReference type="ChEBI" id="CHEBI:57305"/>
        <dbReference type="ChEBI" id="CHEBI:57925"/>
        <dbReference type="ChEBI" id="CHEBI:58173"/>
        <dbReference type="ChEBI" id="CHEBI:456216"/>
        <dbReference type="EC" id="6.3.2.3"/>
    </reaction>
</comment>
<feature type="binding site" evidence="11">
    <location>
        <position position="479"/>
    </location>
    <ligand>
        <name>ATP</name>
        <dbReference type="ChEBI" id="CHEBI:30616"/>
    </ligand>
</feature>
<comment type="pathway">
    <text evidence="1 10">Sulfur metabolism; glutathione biosynthesis; glutathione from L-cysteine and L-glutamate: step 2/2.</text>
</comment>
<dbReference type="GO" id="GO:0004363">
    <property type="term" value="F:glutathione synthase activity"/>
    <property type="evidence" value="ECO:0007669"/>
    <property type="project" value="UniProtKB-UniRule"/>
</dbReference>
<dbReference type="SUPFAM" id="SSF56059">
    <property type="entry name" value="Glutathione synthetase ATP-binding domain-like"/>
    <property type="match status" value="1"/>
</dbReference>
<evidence type="ECO:0000313" key="17">
    <source>
        <dbReference type="Proteomes" id="UP000193218"/>
    </source>
</evidence>
<evidence type="ECO:0000256" key="9">
    <source>
        <dbReference type="ARBA" id="ARBA00022842"/>
    </source>
</evidence>
<dbReference type="OrthoDB" id="2020073at2759"/>
<evidence type="ECO:0000256" key="12">
    <source>
        <dbReference type="PIRSR" id="PIRSR001558-2"/>
    </source>
</evidence>
<dbReference type="Gene3D" id="3.30.470.20">
    <property type="entry name" value="ATP-grasp fold, B domain"/>
    <property type="match status" value="1"/>
</dbReference>
<feature type="binding site" evidence="11">
    <location>
        <position position="521"/>
    </location>
    <ligand>
        <name>ATP</name>
        <dbReference type="ChEBI" id="CHEBI:30616"/>
    </ligand>
</feature>
<dbReference type="InterPro" id="IPR014042">
    <property type="entry name" value="Glutathione_synthase_a-hlx"/>
</dbReference>
<dbReference type="EC" id="6.3.2.3" evidence="10"/>
<feature type="binding site" evidence="13">
    <location>
        <begin position="524"/>
        <end position="525"/>
    </location>
    <ligand>
        <name>substrate</name>
    </ligand>
</feature>
<dbReference type="FunFam" id="3.40.50.1760:FF:000001">
    <property type="entry name" value="Glutathione synthetase"/>
    <property type="match status" value="1"/>
</dbReference>
<evidence type="ECO:0000256" key="4">
    <source>
        <dbReference type="ARBA" id="ARBA00022598"/>
    </source>
</evidence>
<feature type="binding site" evidence="12">
    <location>
        <position position="160"/>
    </location>
    <ligand>
        <name>Mg(2+)</name>
        <dbReference type="ChEBI" id="CHEBI:18420"/>
    </ligand>
</feature>
<feature type="compositionally biased region" description="Pro residues" evidence="14">
    <location>
        <begin position="9"/>
        <end position="21"/>
    </location>
</feature>
<feature type="binding site" evidence="11">
    <location>
        <position position="239"/>
    </location>
    <ligand>
        <name>substrate</name>
    </ligand>
</feature>
<protein>
    <recommendedName>
        <fullName evidence="10">Glutathione synthetase</fullName>
        <shortName evidence="10">GSH-S</shortName>
        <ecNumber evidence="10">6.3.2.3</ecNumber>
    </recommendedName>
</protein>
<feature type="region of interest" description="Disordered" evidence="14">
    <location>
        <begin position="1"/>
        <end position="27"/>
    </location>
</feature>
<dbReference type="Proteomes" id="UP000193218">
    <property type="component" value="Unassembled WGS sequence"/>
</dbReference>
<dbReference type="Gene3D" id="3.40.50.1760">
    <property type="entry name" value="Glutathione synthase, substrate-binding domain superfamily, eukaryotic"/>
    <property type="match status" value="1"/>
</dbReference>
<comment type="similarity">
    <text evidence="2 10">Belongs to the eukaryotic GSH synthase family.</text>
</comment>
<keyword evidence="6 10" id="KW-0479">Metal-binding</keyword>
<dbReference type="UniPathway" id="UPA00142">
    <property type="reaction ID" value="UER00210"/>
</dbReference>
<dbReference type="InParanoid" id="A0A1Y1UB91"/>
<comment type="subunit">
    <text evidence="3">Homodimer.</text>
</comment>
<keyword evidence="8 10" id="KW-0067">ATP-binding</keyword>
<dbReference type="Gene3D" id="3.30.1490.50">
    <property type="match status" value="1"/>
</dbReference>
<evidence type="ECO:0000259" key="15">
    <source>
        <dbReference type="Pfam" id="PF03199"/>
    </source>
</evidence>
<feature type="binding site" evidence="11">
    <location>
        <begin position="409"/>
        <end position="418"/>
    </location>
    <ligand>
        <name>ATP</name>
        <dbReference type="ChEBI" id="CHEBI:30616"/>
    </ligand>
</feature>
<feature type="binding site" evidence="11">
    <location>
        <position position="138"/>
    </location>
    <ligand>
        <name>substrate</name>
    </ligand>
</feature>
<dbReference type="NCBIfam" id="TIGR01986">
    <property type="entry name" value="glut_syn_euk"/>
    <property type="match status" value="1"/>
</dbReference>
<dbReference type="InterPro" id="IPR037013">
    <property type="entry name" value="GSH-S_sub-bd_sf"/>
</dbReference>
<dbReference type="PANTHER" id="PTHR11130">
    <property type="entry name" value="GLUTATHIONE SYNTHETASE"/>
    <property type="match status" value="1"/>
</dbReference>
<gene>
    <name evidence="16" type="ORF">BD324DRAFT_632139</name>
</gene>
<dbReference type="AlphaFoldDB" id="A0A1Y1UB91"/>
<dbReference type="Gene3D" id="1.10.1080.10">
    <property type="entry name" value="Glutathione Synthetase, Chain A, domain 3"/>
    <property type="match status" value="1"/>
</dbReference>
<feature type="binding site" evidence="11">
    <location>
        <position position="420"/>
    </location>
    <ligand>
        <name>ATP</name>
        <dbReference type="ChEBI" id="CHEBI:30616"/>
    </ligand>
</feature>
<dbReference type="GO" id="GO:0043295">
    <property type="term" value="F:glutathione binding"/>
    <property type="evidence" value="ECO:0007669"/>
    <property type="project" value="UniProtKB-UniRule"/>
</dbReference>
<feature type="binding site" evidence="11">
    <location>
        <position position="513"/>
    </location>
    <ligand>
        <name>substrate</name>
    </ligand>
</feature>
<dbReference type="STRING" id="4999.A0A1Y1UB91"/>
<dbReference type="PANTHER" id="PTHR11130:SF0">
    <property type="entry name" value="GLUTATHIONE SYNTHETASE"/>
    <property type="match status" value="1"/>
</dbReference>
<comment type="cofactor">
    <cofactor evidence="10 12">
        <name>Mg(2+)</name>
        <dbReference type="ChEBI" id="CHEBI:18420"/>
    </cofactor>
    <text evidence="10 12">Binds 1 Mg(2+) ion per subunit.</text>
</comment>
<evidence type="ECO:0000256" key="3">
    <source>
        <dbReference type="ARBA" id="ARBA00011738"/>
    </source>
</evidence>
<evidence type="ECO:0000256" key="7">
    <source>
        <dbReference type="ARBA" id="ARBA00022741"/>
    </source>
</evidence>
<keyword evidence="5 10" id="KW-0317">Glutathione biosynthesis</keyword>
<evidence type="ECO:0000256" key="10">
    <source>
        <dbReference type="PIRNR" id="PIRNR001558"/>
    </source>
</evidence>
<dbReference type="InterPro" id="IPR014049">
    <property type="entry name" value="Glutathione_synthase_N_euk"/>
</dbReference>
<feature type="domain" description="Glutathione synthase substrate-binding" evidence="15">
    <location>
        <begin position="224"/>
        <end position="332"/>
    </location>
</feature>
<comment type="caution">
    <text evidence="16">The sequence shown here is derived from an EMBL/GenBank/DDBJ whole genome shotgun (WGS) entry which is preliminary data.</text>
</comment>
<evidence type="ECO:0000256" key="2">
    <source>
        <dbReference type="ARBA" id="ARBA00010385"/>
    </source>
</evidence>
<dbReference type="GO" id="GO:0000287">
    <property type="term" value="F:magnesium ion binding"/>
    <property type="evidence" value="ECO:0007669"/>
    <property type="project" value="UniProtKB-UniRule"/>
</dbReference>
<evidence type="ECO:0000256" key="11">
    <source>
        <dbReference type="PIRSR" id="PIRSR001558-1"/>
    </source>
</evidence>
<reference evidence="16 17" key="1">
    <citation type="submission" date="2017-03" db="EMBL/GenBank/DDBJ databases">
        <title>Widespread Adenine N6-methylation of Active Genes in Fungi.</title>
        <authorList>
            <consortium name="DOE Joint Genome Institute"/>
            <person name="Mondo S.J."/>
            <person name="Dannebaum R.O."/>
            <person name="Kuo R.C."/>
            <person name="Louie K.B."/>
            <person name="Bewick A.J."/>
            <person name="Labutti K."/>
            <person name="Haridas S."/>
            <person name="Kuo A."/>
            <person name="Salamov A."/>
            <person name="Ahrendt S.R."/>
            <person name="Lau R."/>
            <person name="Bowen B.P."/>
            <person name="Lipzen A."/>
            <person name="Sullivan W."/>
            <person name="Andreopoulos W.B."/>
            <person name="Clum A."/>
            <person name="Lindquist E."/>
            <person name="Daum C."/>
            <person name="Northen T.R."/>
            <person name="Ramamoorthy G."/>
            <person name="Schmitz R.J."/>
            <person name="Gryganskyi A."/>
            <person name="Culley D."/>
            <person name="Magnuson J."/>
            <person name="James T.Y."/>
            <person name="O'Malley M.A."/>
            <person name="Stajich J.E."/>
            <person name="Spatafora J.W."/>
            <person name="Visel A."/>
            <person name="Grigoriev I.V."/>
        </authorList>
    </citation>
    <scope>NUCLEOTIDE SEQUENCE [LARGE SCALE GENOMIC DNA]</scope>
    <source>
        <strain evidence="16 17">NRRL Y-17943</strain>
    </source>
</reference>
<feature type="binding site" evidence="13">
    <location>
        <begin position="233"/>
        <end position="235"/>
    </location>
    <ligand>
        <name>substrate</name>
    </ligand>
</feature>
<evidence type="ECO:0000256" key="8">
    <source>
        <dbReference type="ARBA" id="ARBA00022840"/>
    </source>
</evidence>
<accession>A0A1Y1UB91</accession>
<feature type="binding site" evidence="11">
    <location>
        <position position="515"/>
    </location>
    <ligand>
        <name>ATP</name>
        <dbReference type="ChEBI" id="CHEBI:30616"/>
    </ligand>
</feature>
<feature type="binding site" evidence="12">
    <location>
        <position position="158"/>
    </location>
    <ligand>
        <name>Mg(2+)</name>
        <dbReference type="ChEBI" id="CHEBI:18420"/>
    </ligand>
</feature>
<dbReference type="InterPro" id="IPR014709">
    <property type="entry name" value="Glutathione_synthase_C_euk"/>
</dbReference>
<keyword evidence="4 10" id="KW-0436">Ligase</keyword>
<dbReference type="SUPFAM" id="SSF52440">
    <property type="entry name" value="PreATP-grasp domain"/>
    <property type="match status" value="1"/>
</dbReference>
<dbReference type="RefSeq" id="XP_021869462.1">
    <property type="nucleotide sequence ID" value="XM_022016493.1"/>
</dbReference>
<feature type="binding site" evidence="12">
    <location>
        <position position="413"/>
    </location>
    <ligand>
        <name>Mg(2+)</name>
        <dbReference type="ChEBI" id="CHEBI:18420"/>
    </ligand>
</feature>
<feature type="binding site" evidence="11">
    <location>
        <position position="335"/>
    </location>
    <ligand>
        <name>ATP</name>
        <dbReference type="ChEBI" id="CHEBI:30616"/>
    </ligand>
</feature>
<dbReference type="Pfam" id="PF03199">
    <property type="entry name" value="GSH_synthase"/>
    <property type="match status" value="1"/>
</dbReference>
<evidence type="ECO:0000256" key="13">
    <source>
        <dbReference type="PIRSR" id="PIRSR001558-3"/>
    </source>
</evidence>